<dbReference type="GO" id="GO:0030428">
    <property type="term" value="C:cell septum"/>
    <property type="evidence" value="ECO:0007669"/>
    <property type="project" value="TreeGrafter"/>
</dbReference>
<dbReference type="GO" id="GO:0004100">
    <property type="term" value="F:chitin synthase activity"/>
    <property type="evidence" value="ECO:0007669"/>
    <property type="project" value="UniProtKB-UniRule"/>
</dbReference>
<evidence type="ECO:0000256" key="5">
    <source>
        <dbReference type="ARBA" id="ARBA00022679"/>
    </source>
</evidence>
<comment type="function">
    <text evidence="10 11">Polymerizes chitin, a structural polymer of the cell wall and septum, by transferring the sugar moiety of UDP-GlcNAc to the non-reducing end of the growing chitin polymer.</text>
</comment>
<feature type="transmembrane region" description="Helical" evidence="11">
    <location>
        <begin position="843"/>
        <end position="868"/>
    </location>
</feature>
<dbReference type="InterPro" id="IPR029044">
    <property type="entry name" value="Nucleotide-diphossugar_trans"/>
</dbReference>
<dbReference type="InterPro" id="IPR013616">
    <property type="entry name" value="Chitin_synth_N"/>
</dbReference>
<keyword evidence="8 11" id="KW-0472">Membrane</keyword>
<dbReference type="GO" id="GO:0005886">
    <property type="term" value="C:plasma membrane"/>
    <property type="evidence" value="ECO:0007669"/>
    <property type="project" value="UniProtKB-SubCell"/>
</dbReference>
<dbReference type="Pfam" id="PF08407">
    <property type="entry name" value="Chitin_synth_1N"/>
    <property type="match status" value="1"/>
</dbReference>
<evidence type="ECO:0000256" key="12">
    <source>
        <dbReference type="SAM" id="MobiDB-lite"/>
    </source>
</evidence>
<evidence type="ECO:0000256" key="3">
    <source>
        <dbReference type="ARBA" id="ARBA00022475"/>
    </source>
</evidence>
<feature type="transmembrane region" description="Helical" evidence="11">
    <location>
        <begin position="707"/>
        <end position="726"/>
    </location>
</feature>
<feature type="transmembrane region" description="Helical" evidence="11">
    <location>
        <begin position="812"/>
        <end position="831"/>
    </location>
</feature>
<accession>A0A507FI44</accession>
<evidence type="ECO:0000256" key="6">
    <source>
        <dbReference type="ARBA" id="ARBA00022692"/>
    </source>
</evidence>
<name>A0A507FI44_9FUNG</name>
<dbReference type="PANTHER" id="PTHR22914:SF9">
    <property type="entry name" value="CHITIN SYNTHASE 1"/>
    <property type="match status" value="1"/>
</dbReference>
<organism evidence="14 15">
    <name type="scientific">Chytriomyces confervae</name>
    <dbReference type="NCBI Taxonomy" id="246404"/>
    <lineage>
        <taxon>Eukaryota</taxon>
        <taxon>Fungi</taxon>
        <taxon>Fungi incertae sedis</taxon>
        <taxon>Chytridiomycota</taxon>
        <taxon>Chytridiomycota incertae sedis</taxon>
        <taxon>Chytridiomycetes</taxon>
        <taxon>Chytridiales</taxon>
        <taxon>Chytriomycetaceae</taxon>
        <taxon>Chytriomyces</taxon>
    </lineage>
</organism>
<evidence type="ECO:0000256" key="1">
    <source>
        <dbReference type="ARBA" id="ARBA00004651"/>
    </source>
</evidence>
<comment type="catalytic activity">
    <reaction evidence="11">
        <text>[(1-&gt;4)-N-acetyl-beta-D-glucosaminyl](n) + UDP-N-acetyl-alpha-D-glucosamine = [(1-&gt;4)-N-acetyl-beta-D-glucosaminyl](n+1) + UDP + H(+)</text>
        <dbReference type="Rhea" id="RHEA:16637"/>
        <dbReference type="Rhea" id="RHEA-COMP:9593"/>
        <dbReference type="Rhea" id="RHEA-COMP:9595"/>
        <dbReference type="ChEBI" id="CHEBI:15378"/>
        <dbReference type="ChEBI" id="CHEBI:17029"/>
        <dbReference type="ChEBI" id="CHEBI:57705"/>
        <dbReference type="ChEBI" id="CHEBI:58223"/>
        <dbReference type="EC" id="2.4.1.16"/>
    </reaction>
</comment>
<feature type="compositionally biased region" description="Low complexity" evidence="12">
    <location>
        <begin position="32"/>
        <end position="41"/>
    </location>
</feature>
<dbReference type="EMBL" id="QEAP01000097">
    <property type="protein sequence ID" value="TPX75048.1"/>
    <property type="molecule type" value="Genomic_DNA"/>
</dbReference>
<evidence type="ECO:0000256" key="9">
    <source>
        <dbReference type="ARBA" id="ARBA00023316"/>
    </source>
</evidence>
<feature type="transmembrane region" description="Helical" evidence="11">
    <location>
        <begin position="626"/>
        <end position="650"/>
    </location>
</feature>
<feature type="domain" description="Chitin synthase N-terminal" evidence="13">
    <location>
        <begin position="126"/>
        <end position="189"/>
    </location>
</feature>
<reference evidence="14 15" key="1">
    <citation type="journal article" date="2019" name="Sci. Rep.">
        <title>Comparative genomics of chytrid fungi reveal insights into the obligate biotrophic and pathogenic lifestyle of Synchytrium endobioticum.</title>
        <authorList>
            <person name="van de Vossenberg B.T.L.H."/>
            <person name="Warris S."/>
            <person name="Nguyen H.D.T."/>
            <person name="van Gent-Pelzer M.P.E."/>
            <person name="Joly D.L."/>
            <person name="van de Geest H.C."/>
            <person name="Bonants P.J.M."/>
            <person name="Smith D.S."/>
            <person name="Levesque C.A."/>
            <person name="van der Lee T.A.J."/>
        </authorList>
    </citation>
    <scope>NUCLEOTIDE SEQUENCE [LARGE SCALE GENOMIC DNA]</scope>
    <source>
        <strain evidence="14 15">CBS 675.73</strain>
    </source>
</reference>
<dbReference type="GO" id="GO:0006031">
    <property type="term" value="P:chitin biosynthetic process"/>
    <property type="evidence" value="ECO:0007669"/>
    <property type="project" value="UniProtKB-UniRule"/>
</dbReference>
<dbReference type="OrthoDB" id="26569at2759"/>
<comment type="subcellular location">
    <subcellularLocation>
        <location evidence="1 11">Cell membrane</location>
        <topology evidence="1 11">Multi-pass membrane protein</topology>
    </subcellularLocation>
</comment>
<evidence type="ECO:0000256" key="7">
    <source>
        <dbReference type="ARBA" id="ARBA00022989"/>
    </source>
</evidence>
<proteinExistence type="inferred from homology"/>
<keyword evidence="7 11" id="KW-1133">Transmembrane helix</keyword>
<dbReference type="STRING" id="246404.A0A507FI44"/>
<comment type="caution">
    <text evidence="14">The sequence shown here is derived from an EMBL/GenBank/DDBJ whole genome shotgun (WGS) entry which is preliminary data.</text>
</comment>
<feature type="transmembrane region" description="Helical" evidence="11">
    <location>
        <begin position="592"/>
        <end position="614"/>
    </location>
</feature>
<comment type="similarity">
    <text evidence="11">Belongs to the chitin synthase family.</text>
</comment>
<dbReference type="Pfam" id="PF01644">
    <property type="entry name" value="Chitin_synth_1"/>
    <property type="match status" value="1"/>
</dbReference>
<evidence type="ECO:0000259" key="13">
    <source>
        <dbReference type="Pfam" id="PF08407"/>
    </source>
</evidence>
<feature type="compositionally biased region" description="Polar residues" evidence="12">
    <location>
        <begin position="18"/>
        <end position="31"/>
    </location>
</feature>
<keyword evidence="3 11" id="KW-1003">Cell membrane</keyword>
<keyword evidence="5 11" id="KW-0808">Transferase</keyword>
<evidence type="ECO:0000256" key="11">
    <source>
        <dbReference type="RuleBase" id="RU366040"/>
    </source>
</evidence>
<feature type="transmembrane region" description="Helical" evidence="11">
    <location>
        <begin position="679"/>
        <end position="698"/>
    </location>
</feature>
<evidence type="ECO:0000256" key="4">
    <source>
        <dbReference type="ARBA" id="ARBA00022676"/>
    </source>
</evidence>
<keyword evidence="6 11" id="KW-0812">Transmembrane</keyword>
<keyword evidence="9 11" id="KW-0961">Cell wall biogenesis/degradation</keyword>
<evidence type="ECO:0000256" key="10">
    <source>
        <dbReference type="ARBA" id="ARBA00024009"/>
    </source>
</evidence>
<evidence type="ECO:0000313" key="15">
    <source>
        <dbReference type="Proteomes" id="UP000320333"/>
    </source>
</evidence>
<dbReference type="SUPFAM" id="SSF53448">
    <property type="entry name" value="Nucleotide-diphospho-sugar transferases"/>
    <property type="match status" value="1"/>
</dbReference>
<feature type="compositionally biased region" description="Polar residues" evidence="12">
    <location>
        <begin position="42"/>
        <end position="60"/>
    </location>
</feature>
<dbReference type="InterPro" id="IPR004835">
    <property type="entry name" value="Chitin_synth"/>
</dbReference>
<feature type="region of interest" description="Disordered" evidence="12">
    <location>
        <begin position="1"/>
        <end position="60"/>
    </location>
</feature>
<dbReference type="GO" id="GO:0071555">
    <property type="term" value="P:cell wall organization"/>
    <property type="evidence" value="ECO:0007669"/>
    <property type="project" value="UniProtKB-KW"/>
</dbReference>
<evidence type="ECO:0000313" key="14">
    <source>
        <dbReference type="EMBL" id="TPX75048.1"/>
    </source>
</evidence>
<dbReference type="PANTHER" id="PTHR22914">
    <property type="entry name" value="CHITIN SYNTHASE"/>
    <property type="match status" value="1"/>
</dbReference>
<sequence length="880" mass="99409">MTPALPPRRTRAFIPPTASKQSPTLNLSDMISSSRSASSRSDPCQPTSAAASRPSQTTSMRSEYTVCDIAAALTVPPILSCDSVSSNPTEHPPTRTRSKFSQFKHVHAHGELAASAPLSRRPTKMVKKEILLTNGQFIVETPMGPEHIASVQFKEDAEFTSLRYTAVTTDPNEFPKLYNLRQKELKRVTKLAIVCTMYNEDESLFTKTISAVMDNIAYLCNLNRKGWNAESWKDIVVVIVADGIGPVNQRTLDVLSAMGCFMEGLPRATVNSQPVNAHMFEITTQVRVDMKLVPTFSDSRKVFPMQTIFLLKEKNAKKINSHRWFFNSICAVLNPSVCILIDVGTKPTRQSFYHLYRAFERNPRVAGACGEIAAELGKYGQNLLNPIVAVQNFEYKMSNILDKPLESMLGYITVLPGAFSAYRYDALLGQPLDMYFKGEVLHADGIVGKPNVSESNMYLAEDRILCFELVMKKNSRYILKYVKSAKAETDVPTELHDLIKQRRRWFNGSFFASTYSVMNFYRIFSSGHSAFRQALLLFETLYTAINLVLSWFSIASIYICFYFMFNIVGNSSLIACSQAVQDAPGADPFYPYGGPVSGTIKASYICTVLVMILASLGNKPDTIKEILMLIVSLFSFMMSFLLILVGWTIYLDIVQIPDTVTTAATFWKYLIHKPTFRDLAISLLSTYVMYFLSSLLYLDPWHAFTCLIQYVLMIPSYINVLMVYAFCNIHDISWGTKGQEQSSHNAKVISSTNEKGQQVVSTEVPAPDFYSELEKLREMALEQTQRSRNRQRGKKSNKTSEDHFKSYRTYVVMWWLLSNLVLVFFLTNSWVVMKMSSPGAPNLYLVLLLWSMAGLTGVRFVGSLMYLLQWLLERCTDFIF</sequence>
<dbReference type="AlphaFoldDB" id="A0A507FI44"/>
<gene>
    <name evidence="14" type="ORF">CcCBS67573_g03675</name>
</gene>
<evidence type="ECO:0000256" key="8">
    <source>
        <dbReference type="ARBA" id="ARBA00023136"/>
    </source>
</evidence>
<evidence type="ECO:0000256" key="2">
    <source>
        <dbReference type="ARBA" id="ARBA00012543"/>
    </source>
</evidence>
<dbReference type="Proteomes" id="UP000320333">
    <property type="component" value="Unassembled WGS sequence"/>
</dbReference>
<protein>
    <recommendedName>
        <fullName evidence="2 11">Chitin synthase</fullName>
        <ecNumber evidence="2 11">2.4.1.16</ecNumber>
    </recommendedName>
</protein>
<feature type="transmembrane region" description="Helical" evidence="11">
    <location>
        <begin position="505"/>
        <end position="524"/>
    </location>
</feature>
<dbReference type="EC" id="2.4.1.16" evidence="2 11"/>
<feature type="transmembrane region" description="Helical" evidence="11">
    <location>
        <begin position="536"/>
        <end position="565"/>
    </location>
</feature>
<keyword evidence="4 11" id="KW-0328">Glycosyltransferase</keyword>
<keyword evidence="15" id="KW-1185">Reference proteome</keyword>